<dbReference type="AlphaFoldDB" id="Q56UU7"/>
<accession>Q56UU7</accession>
<organism evidence="1">
    <name type="scientific">Homo sapiens</name>
    <name type="common">Human</name>
    <dbReference type="NCBI Taxonomy" id="9606"/>
    <lineage>
        <taxon>Eukaryota</taxon>
        <taxon>Metazoa</taxon>
        <taxon>Chordata</taxon>
        <taxon>Craniata</taxon>
        <taxon>Vertebrata</taxon>
        <taxon>Euteleostomi</taxon>
        <taxon>Mammalia</taxon>
        <taxon>Eutheria</taxon>
        <taxon>Euarchontoglires</taxon>
        <taxon>Primates</taxon>
        <taxon>Haplorrhini</taxon>
        <taxon>Catarrhini</taxon>
        <taxon>Hominidae</taxon>
        <taxon>Homo</taxon>
    </lineage>
</organism>
<sequence>MGSNPDSAICGFMTLPKLLNLPLCKIRKTTLNLSTGQASSPQCLLPS</sequence>
<name>Q56UU7_HUMAN</name>
<dbReference type="EMBL" id="AY567967">
    <property type="protein sequence ID" value="AAT71305.1"/>
    <property type="molecule type" value="mRNA"/>
</dbReference>
<evidence type="ECO:0000313" key="1">
    <source>
        <dbReference type="EMBL" id="AAT71305.1"/>
    </source>
</evidence>
<reference evidence="1" key="1">
    <citation type="submission" date="2004-03" db="EMBL/GenBank/DDBJ databases">
        <title>Novel unconventional cryptic peptide antigens elicit the anti-myeloproliferative disease antibody responses enhanced by interferon-alpha therapy.</title>
        <authorList>
            <person name="Xiong Z."/>
            <person name="Yang X.-F."/>
        </authorList>
    </citation>
    <scope>NUCLEOTIDE SEQUENCE</scope>
    <source>
        <tissue evidence="1">Testis</tissue>
    </source>
</reference>
<protein>
    <submittedName>
        <fullName evidence="1">Myeloproliferative disease associated tumor antigen-5</fullName>
    </submittedName>
</protein>
<proteinExistence type="evidence at transcript level"/>